<sequence length="335" mass="38274">MYKNKTVCVVVPCYNEETQIKNVIETMPEYVDKIITIDDKSPDNTIAVIKKCRQINPKVELIALEENEGVGGAITAGYKWARDNDYDMAVVMAGDGQMNPDDLPALLDPIVENRADYTKGNRLFTGEAFKKIPKVRYFGNGVLSLLTKIASGYWHIADSQSGYTVINKKGLHAIDWDRMYKRYGQPNDILVRLNVENLRVMDVPVEPVYNVGEKSGIKIHRVIFTIGWLLVKLFGWRMKEKYMIRDFHPLVFFYLLGGTFGVITFFLFYRLFVVWLFAGHIPPINALSAMFSFMSASQFTLFAMWFDMEANKDLKGVPKAWGSCNPEPEFPKEIS</sequence>
<dbReference type="STRING" id="1246637.MTBBW1_900004"/>
<feature type="transmembrane region" description="Helical" evidence="1">
    <location>
        <begin position="284"/>
        <end position="306"/>
    </location>
</feature>
<accession>A0A1W1HKU9</accession>
<feature type="domain" description="Glycosyltransferase 2-like" evidence="2">
    <location>
        <begin position="8"/>
        <end position="171"/>
    </location>
</feature>
<keyword evidence="1" id="KW-1133">Transmembrane helix</keyword>
<evidence type="ECO:0000259" key="2">
    <source>
        <dbReference type="Pfam" id="PF00535"/>
    </source>
</evidence>
<evidence type="ECO:0000313" key="4">
    <source>
        <dbReference type="Proteomes" id="UP000191931"/>
    </source>
</evidence>
<reference evidence="3 4" key="1">
    <citation type="submission" date="2017-03" db="EMBL/GenBank/DDBJ databases">
        <authorList>
            <person name="Afonso C.L."/>
            <person name="Miller P.J."/>
            <person name="Scott M.A."/>
            <person name="Spackman E."/>
            <person name="Goraichik I."/>
            <person name="Dimitrov K.M."/>
            <person name="Suarez D.L."/>
            <person name="Swayne D.E."/>
        </authorList>
    </citation>
    <scope>NUCLEOTIDE SEQUENCE [LARGE SCALE GENOMIC DNA]</scope>
    <source>
        <strain evidence="3">PRJEB14757</strain>
    </source>
</reference>
<dbReference type="PANTHER" id="PTHR10859">
    <property type="entry name" value="GLYCOSYL TRANSFERASE"/>
    <property type="match status" value="1"/>
</dbReference>
<dbReference type="EMBL" id="FWEV01000337">
    <property type="protein sequence ID" value="SLM33137.1"/>
    <property type="molecule type" value="Genomic_DNA"/>
</dbReference>
<evidence type="ECO:0000256" key="1">
    <source>
        <dbReference type="SAM" id="Phobius"/>
    </source>
</evidence>
<dbReference type="GO" id="GO:0006487">
    <property type="term" value="P:protein N-linked glycosylation"/>
    <property type="evidence" value="ECO:0007669"/>
    <property type="project" value="TreeGrafter"/>
</dbReference>
<keyword evidence="3" id="KW-0808">Transferase</keyword>
<dbReference type="PANTHER" id="PTHR10859:SF105">
    <property type="entry name" value="DOLICHYL-PHOSPHATE BETA-D-MANNOSYLTRANSFERASE"/>
    <property type="match status" value="1"/>
</dbReference>
<dbReference type="Pfam" id="PF00535">
    <property type="entry name" value="Glycos_transf_2"/>
    <property type="match status" value="1"/>
</dbReference>
<dbReference type="AlphaFoldDB" id="A0A1W1HKU9"/>
<dbReference type="GO" id="GO:0016740">
    <property type="term" value="F:transferase activity"/>
    <property type="evidence" value="ECO:0007669"/>
    <property type="project" value="UniProtKB-KW"/>
</dbReference>
<keyword evidence="4" id="KW-1185">Reference proteome</keyword>
<dbReference type="CDD" id="cd04179">
    <property type="entry name" value="DPM_DPG-synthase_like"/>
    <property type="match status" value="1"/>
</dbReference>
<evidence type="ECO:0000313" key="3">
    <source>
        <dbReference type="EMBL" id="SLM33137.1"/>
    </source>
</evidence>
<dbReference type="Proteomes" id="UP000191931">
    <property type="component" value="Unassembled WGS sequence"/>
</dbReference>
<proteinExistence type="predicted"/>
<dbReference type="InterPro" id="IPR029044">
    <property type="entry name" value="Nucleotide-diphossugar_trans"/>
</dbReference>
<keyword evidence="1" id="KW-0472">Membrane</keyword>
<organism evidence="3 4">
    <name type="scientific">Desulfamplus magnetovallimortis</name>
    <dbReference type="NCBI Taxonomy" id="1246637"/>
    <lineage>
        <taxon>Bacteria</taxon>
        <taxon>Pseudomonadati</taxon>
        <taxon>Thermodesulfobacteriota</taxon>
        <taxon>Desulfobacteria</taxon>
        <taxon>Desulfobacterales</taxon>
        <taxon>Desulfobacteraceae</taxon>
        <taxon>Desulfamplus</taxon>
    </lineage>
</organism>
<dbReference type="SUPFAM" id="SSF53448">
    <property type="entry name" value="Nucleotide-diphospho-sugar transferases"/>
    <property type="match status" value="1"/>
</dbReference>
<gene>
    <name evidence="3" type="ORF">MTBBW1_900004</name>
</gene>
<dbReference type="InterPro" id="IPR001173">
    <property type="entry name" value="Glyco_trans_2-like"/>
</dbReference>
<protein>
    <submittedName>
        <fullName evidence="3">Glycosyl transferase family 2</fullName>
    </submittedName>
</protein>
<feature type="transmembrane region" description="Helical" evidence="1">
    <location>
        <begin position="250"/>
        <end position="278"/>
    </location>
</feature>
<keyword evidence="1" id="KW-0812">Transmembrane</keyword>
<name>A0A1W1HKU9_9BACT</name>
<dbReference type="OrthoDB" id="9810303at2"/>
<dbReference type="Gene3D" id="3.90.550.10">
    <property type="entry name" value="Spore Coat Polysaccharide Biosynthesis Protein SpsA, Chain A"/>
    <property type="match status" value="1"/>
</dbReference>
<dbReference type="RefSeq" id="WP_080803285.1">
    <property type="nucleotide sequence ID" value="NZ_LT828544.1"/>
</dbReference>